<proteinExistence type="predicted"/>
<sequence length="413" mass="46710">MPTYLCHGFRWHRKSVRYYIVKNDIEDGATEWIVAPRSEAAIIEHFYDSFNFLPPINPPSRNAPSPAYRKHHHAPSNDSSYVSRTSSSDYHGSEDPRPSIGNGTKTRSRSASRQSVKSLNRPRTSGRDEAANSIPFPPLPLLSPSSIATKNSDYFDTSPPIKLLEEFDPKDESMASAPWAYVADHVVRVGTSVSIADEMFRYEARMKRDPNRAMHGSSDEYGRKVFGASSKKAGWLEKLRDQLQRGESIRWYVVVCGDEERYNPTCHDDDELLEEDEEEYEEEEEIEEFEGSSARSQDRTWLRQSQSTQSTEATTATNLSVMEGGFEYRLPELAGLAMRTPTVTPERKKNKSLTPQLPQKDYPVMPSPPPPKSPCPPEVSNKLGQESPARPRSVRSTIGLRKLFSRRKSGTSF</sequence>
<organism evidence="2 3">
    <name type="scientific">Xylaria flabelliformis</name>
    <dbReference type="NCBI Taxonomy" id="2512241"/>
    <lineage>
        <taxon>Eukaryota</taxon>
        <taxon>Fungi</taxon>
        <taxon>Dikarya</taxon>
        <taxon>Ascomycota</taxon>
        <taxon>Pezizomycotina</taxon>
        <taxon>Sordariomycetes</taxon>
        <taxon>Xylariomycetidae</taxon>
        <taxon>Xylariales</taxon>
        <taxon>Xylariaceae</taxon>
        <taxon>Xylaria</taxon>
    </lineage>
</organism>
<reference evidence="3" key="1">
    <citation type="submission" date="2019-06" db="EMBL/GenBank/DDBJ databases">
        <title>Draft genome sequence of the griseofulvin-producing fungus Xylaria cubensis strain G536.</title>
        <authorList>
            <person name="Mead M.E."/>
            <person name="Raja H.A."/>
            <person name="Steenwyk J.L."/>
            <person name="Knowles S.L."/>
            <person name="Oberlies N.H."/>
            <person name="Rokas A."/>
        </authorList>
    </citation>
    <scope>NUCLEOTIDE SEQUENCE [LARGE SCALE GENOMIC DNA]</scope>
    <source>
        <strain evidence="3">G536</strain>
    </source>
</reference>
<feature type="compositionally biased region" description="Low complexity" evidence="1">
    <location>
        <begin position="304"/>
        <end position="317"/>
    </location>
</feature>
<evidence type="ECO:0000313" key="2">
    <source>
        <dbReference type="EMBL" id="TRX96958.1"/>
    </source>
</evidence>
<dbReference type="OrthoDB" id="371463at2759"/>
<evidence type="ECO:0000313" key="3">
    <source>
        <dbReference type="Proteomes" id="UP000319160"/>
    </source>
</evidence>
<feature type="compositionally biased region" description="Low complexity" evidence="1">
    <location>
        <begin position="76"/>
        <end position="88"/>
    </location>
</feature>
<feature type="region of interest" description="Disordered" evidence="1">
    <location>
        <begin position="337"/>
        <end position="413"/>
    </location>
</feature>
<protein>
    <recommendedName>
        <fullName evidence="4">Developmental regulator protein</fullName>
    </recommendedName>
</protein>
<gene>
    <name evidence="2" type="ORF">FHL15_002264</name>
</gene>
<feature type="region of interest" description="Disordered" evidence="1">
    <location>
        <begin position="275"/>
        <end position="323"/>
    </location>
</feature>
<evidence type="ECO:0000256" key="1">
    <source>
        <dbReference type="SAM" id="MobiDB-lite"/>
    </source>
</evidence>
<feature type="compositionally biased region" description="Pro residues" evidence="1">
    <location>
        <begin position="365"/>
        <end position="377"/>
    </location>
</feature>
<dbReference type="Proteomes" id="UP000319160">
    <property type="component" value="Unassembled WGS sequence"/>
</dbReference>
<feature type="compositionally biased region" description="Basic residues" evidence="1">
    <location>
        <begin position="403"/>
        <end position="413"/>
    </location>
</feature>
<feature type="region of interest" description="Disordered" evidence="1">
    <location>
        <begin position="61"/>
        <end position="142"/>
    </location>
</feature>
<accession>A0A553I9S9</accession>
<comment type="caution">
    <text evidence="2">The sequence shown here is derived from an EMBL/GenBank/DDBJ whole genome shotgun (WGS) entry which is preliminary data.</text>
</comment>
<dbReference type="AlphaFoldDB" id="A0A553I9S9"/>
<feature type="compositionally biased region" description="Acidic residues" evidence="1">
    <location>
        <begin position="275"/>
        <end position="290"/>
    </location>
</feature>
<keyword evidence="3" id="KW-1185">Reference proteome</keyword>
<feature type="compositionally biased region" description="Polar residues" evidence="1">
    <location>
        <begin position="101"/>
        <end position="123"/>
    </location>
</feature>
<evidence type="ECO:0008006" key="4">
    <source>
        <dbReference type="Google" id="ProtNLM"/>
    </source>
</evidence>
<name>A0A553I9S9_9PEZI</name>
<dbReference type="EMBL" id="VFLP01000008">
    <property type="protein sequence ID" value="TRX96958.1"/>
    <property type="molecule type" value="Genomic_DNA"/>
</dbReference>